<gene>
    <name evidence="2" type="ORF">KM029_13525</name>
</gene>
<evidence type="ECO:0000313" key="3">
    <source>
        <dbReference type="Proteomes" id="UP000682802"/>
    </source>
</evidence>
<protein>
    <submittedName>
        <fullName evidence="2">Uncharacterized protein</fullName>
    </submittedName>
</protein>
<sequence>MKRLITSIFLLLFLIACGTSSENEQDSENVEAESIFDFFEDEEEIIVKEVPKIDNKVPMLETLPTQEVEVIIEKEEIIIEPEKEIDIETTKTEAAAPVAEVIVIQPGEVRNLIFDQELQEVDFQEFSLRIVLSKDLKIRKINISDKEKSRGLLHRYKTEHSYFDVYDMTKAINWSGAGNFAEFGQGFYENSKGVSNGKFGVFAKRRAYSFNAKVAFDQDLNYSNIKKLKSESVSSKNKLEPVKVIFFGKGNLGYRLMYNENVPATVAAINSMYIY</sequence>
<evidence type="ECO:0000256" key="1">
    <source>
        <dbReference type="SAM" id="SignalP"/>
    </source>
</evidence>
<accession>A0ABX8GS25</accession>
<feature type="chain" id="PRO_5046877819" evidence="1">
    <location>
        <begin position="22"/>
        <end position="275"/>
    </location>
</feature>
<dbReference type="Proteomes" id="UP000682802">
    <property type="component" value="Chromosome 1"/>
</dbReference>
<keyword evidence="1" id="KW-0732">Signal</keyword>
<keyword evidence="3" id="KW-1185">Reference proteome</keyword>
<evidence type="ECO:0000313" key="2">
    <source>
        <dbReference type="EMBL" id="QWG06346.1"/>
    </source>
</evidence>
<reference evidence="2 3" key="1">
    <citation type="submission" date="2021-05" db="EMBL/GenBank/DDBJ databases">
        <title>Comparative genomic studies on the polysaccharide-degrading batcterial strains of the Flammeovirga genus.</title>
        <authorList>
            <person name="Zewei F."/>
            <person name="Zheng Z."/>
            <person name="Yu L."/>
            <person name="Ruyue G."/>
            <person name="Yanhong M."/>
            <person name="Yuanyuan C."/>
            <person name="Jingyan G."/>
            <person name="Wenjun H."/>
        </authorList>
    </citation>
    <scope>NUCLEOTIDE SEQUENCE [LARGE SCALE GENOMIC DNA]</scope>
    <source>
        <strain evidence="2 3">YS10</strain>
    </source>
</reference>
<dbReference type="RefSeq" id="WP_144073766.1">
    <property type="nucleotide sequence ID" value="NZ_CP076128.1"/>
</dbReference>
<feature type="signal peptide" evidence="1">
    <location>
        <begin position="1"/>
        <end position="21"/>
    </location>
</feature>
<name>A0ABX8GS25_9BACT</name>
<dbReference type="PROSITE" id="PS51257">
    <property type="entry name" value="PROKAR_LIPOPROTEIN"/>
    <property type="match status" value="1"/>
</dbReference>
<organism evidence="2 3">
    <name type="scientific">Flammeovirga kamogawensis</name>
    <dbReference type="NCBI Taxonomy" id="373891"/>
    <lineage>
        <taxon>Bacteria</taxon>
        <taxon>Pseudomonadati</taxon>
        <taxon>Bacteroidota</taxon>
        <taxon>Cytophagia</taxon>
        <taxon>Cytophagales</taxon>
        <taxon>Flammeovirgaceae</taxon>
        <taxon>Flammeovirga</taxon>
    </lineage>
</organism>
<dbReference type="EMBL" id="CP076128">
    <property type="protein sequence ID" value="QWG06346.1"/>
    <property type="molecule type" value="Genomic_DNA"/>
</dbReference>
<proteinExistence type="predicted"/>